<feature type="compositionally biased region" description="Acidic residues" evidence="3">
    <location>
        <begin position="368"/>
        <end position="377"/>
    </location>
</feature>
<keyword evidence="1 2" id="KW-0195">Cyclin</keyword>
<dbReference type="InterPro" id="IPR013763">
    <property type="entry name" value="Cyclin-like_dom"/>
</dbReference>
<gene>
    <name evidence="5" type="ORF">E3P99_03896</name>
</gene>
<dbReference type="EMBL" id="SPNW01000098">
    <property type="protein sequence ID" value="TIA85764.1"/>
    <property type="molecule type" value="Genomic_DNA"/>
</dbReference>
<evidence type="ECO:0000313" key="6">
    <source>
        <dbReference type="Proteomes" id="UP000310189"/>
    </source>
</evidence>
<dbReference type="GO" id="GO:0006357">
    <property type="term" value="P:regulation of transcription by RNA polymerase II"/>
    <property type="evidence" value="ECO:0007669"/>
    <property type="project" value="InterPro"/>
</dbReference>
<feature type="domain" description="Cyclin-like" evidence="4">
    <location>
        <begin position="97"/>
        <end position="181"/>
    </location>
</feature>
<comment type="similarity">
    <text evidence="2">Belongs to the cyclin family.</text>
</comment>
<feature type="region of interest" description="Disordered" evidence="3">
    <location>
        <begin position="1"/>
        <end position="24"/>
    </location>
</feature>
<comment type="caution">
    <text evidence="5">The sequence shown here is derived from an EMBL/GenBank/DDBJ whole genome shotgun (WGS) entry which is preliminary data.</text>
</comment>
<feature type="compositionally biased region" description="Basic and acidic residues" evidence="3">
    <location>
        <begin position="322"/>
        <end position="347"/>
    </location>
</feature>
<dbReference type="CDD" id="cd20525">
    <property type="entry name" value="CYCLIN_CCNH_rpt2"/>
    <property type="match status" value="1"/>
</dbReference>
<evidence type="ECO:0000256" key="3">
    <source>
        <dbReference type="SAM" id="MobiDB-lite"/>
    </source>
</evidence>
<dbReference type="SUPFAM" id="SSF47954">
    <property type="entry name" value="Cyclin-like"/>
    <property type="match status" value="2"/>
</dbReference>
<sequence length="389" mass="44154">MNGDGVIEENVAQQETHDTQNTHTPQAIYHDSSQYRHWRFSAEELHEKRAAANGKAVAVTRAGWDEEKELNPESSLSTSITPPSVQEEDDLIVYYLSQIRPICNLFQFPENVEATAMTYMKRVYLANSVVDLHPKRVMLTSLFLATKTVNTPISAADFAKYVGKGKISAESILDIEFLISQNLRFEFATHPAHRAAWGIYLDMQTMASRQSQQVLDGVYAEVRQLIRVSRLTYAELIYSPSQIALGCFSMVNKGLLDEYVGWKKTEFGAEEPNANAVEGVVNLINIHKSRGGLKKEAVQDIDKRLKLWQDPSKVEGTAMYKKKQEQAEQEDYEKRAKRQLEVERSNYDGESVFGEALPALKRSRTNEGVEEEQEQEQEQNGSQQVKQEI</sequence>
<dbReference type="PANTHER" id="PTHR10026">
    <property type="entry name" value="CYCLIN"/>
    <property type="match status" value="1"/>
</dbReference>
<evidence type="ECO:0000256" key="1">
    <source>
        <dbReference type="ARBA" id="ARBA00023127"/>
    </source>
</evidence>
<evidence type="ECO:0000256" key="2">
    <source>
        <dbReference type="RuleBase" id="RU000383"/>
    </source>
</evidence>
<dbReference type="GO" id="GO:0016538">
    <property type="term" value="F:cyclin-dependent protein serine/threonine kinase regulator activity"/>
    <property type="evidence" value="ECO:0007669"/>
    <property type="project" value="InterPro"/>
</dbReference>
<dbReference type="InterPro" id="IPR036915">
    <property type="entry name" value="Cyclin-like_sf"/>
</dbReference>
<proteinExistence type="inferred from homology"/>
<dbReference type="SMART" id="SM00385">
    <property type="entry name" value="CYCLIN"/>
    <property type="match status" value="1"/>
</dbReference>
<feature type="region of interest" description="Disordered" evidence="3">
    <location>
        <begin position="318"/>
        <end position="389"/>
    </location>
</feature>
<evidence type="ECO:0000313" key="5">
    <source>
        <dbReference type="EMBL" id="TIA85764.1"/>
    </source>
</evidence>
<dbReference type="Pfam" id="PF16899">
    <property type="entry name" value="Cyclin_C_2"/>
    <property type="match status" value="1"/>
</dbReference>
<dbReference type="Gene3D" id="1.10.472.10">
    <property type="entry name" value="Cyclin-like"/>
    <property type="match status" value="1"/>
</dbReference>
<reference evidence="5 6" key="1">
    <citation type="submission" date="2019-03" db="EMBL/GenBank/DDBJ databases">
        <title>Sequencing 23 genomes of Wallemia ichthyophaga.</title>
        <authorList>
            <person name="Gostincar C."/>
        </authorList>
    </citation>
    <scope>NUCLEOTIDE SEQUENCE [LARGE SCALE GENOMIC DNA]</scope>
    <source>
        <strain evidence="5 6">EXF-5753</strain>
    </source>
</reference>
<dbReference type="InterPro" id="IPR006671">
    <property type="entry name" value="Cyclin_N"/>
</dbReference>
<evidence type="ECO:0000259" key="4">
    <source>
        <dbReference type="SMART" id="SM00385"/>
    </source>
</evidence>
<dbReference type="Proteomes" id="UP000310189">
    <property type="component" value="Unassembled WGS sequence"/>
</dbReference>
<dbReference type="Pfam" id="PF00134">
    <property type="entry name" value="Cyclin_N"/>
    <property type="match status" value="1"/>
</dbReference>
<name>A0A4T0FF25_9BASI</name>
<feature type="compositionally biased region" description="Low complexity" evidence="3">
    <location>
        <begin position="378"/>
        <end position="389"/>
    </location>
</feature>
<dbReference type="InterPro" id="IPR031658">
    <property type="entry name" value="Cyclin_C_2"/>
</dbReference>
<accession>A0A4T0FF25</accession>
<dbReference type="CDD" id="cd20524">
    <property type="entry name" value="CYCLIN_CCNH_rpt1"/>
    <property type="match status" value="1"/>
</dbReference>
<dbReference type="OrthoDB" id="340962at2759"/>
<protein>
    <recommendedName>
        <fullName evidence="4">Cyclin-like domain-containing protein</fullName>
    </recommendedName>
</protein>
<dbReference type="AlphaFoldDB" id="A0A4T0FF25"/>
<dbReference type="InterPro" id="IPR043198">
    <property type="entry name" value="Cyclin/Ssn8"/>
</dbReference>
<organism evidence="5 6">
    <name type="scientific">Wallemia hederae</name>
    <dbReference type="NCBI Taxonomy" id="1540922"/>
    <lineage>
        <taxon>Eukaryota</taxon>
        <taxon>Fungi</taxon>
        <taxon>Dikarya</taxon>
        <taxon>Basidiomycota</taxon>
        <taxon>Wallemiomycotina</taxon>
        <taxon>Wallemiomycetes</taxon>
        <taxon>Wallemiales</taxon>
        <taxon>Wallemiaceae</taxon>
        <taxon>Wallemia</taxon>
    </lineage>
</organism>
<keyword evidence="6" id="KW-1185">Reference proteome</keyword>